<evidence type="ECO:0000256" key="1">
    <source>
        <dbReference type="SAM" id="MobiDB-lite"/>
    </source>
</evidence>
<protein>
    <recommendedName>
        <fullName evidence="4">Transposase</fullName>
    </recommendedName>
</protein>
<evidence type="ECO:0000313" key="3">
    <source>
        <dbReference type="Proteomes" id="UP000241645"/>
    </source>
</evidence>
<gene>
    <name evidence="2" type="ORF">C7R92_21205</name>
</gene>
<comment type="caution">
    <text evidence="2">The sequence shown here is derived from an EMBL/GenBank/DDBJ whole genome shotgun (WGS) entry which is preliminary data.</text>
</comment>
<dbReference type="EMBL" id="PXZO01000042">
    <property type="protein sequence ID" value="PSK07288.1"/>
    <property type="molecule type" value="Genomic_DNA"/>
</dbReference>
<dbReference type="Proteomes" id="UP000241645">
    <property type="component" value="Unassembled WGS sequence"/>
</dbReference>
<keyword evidence="3" id="KW-1185">Reference proteome</keyword>
<feature type="region of interest" description="Disordered" evidence="1">
    <location>
        <begin position="38"/>
        <end position="59"/>
    </location>
</feature>
<evidence type="ECO:0008006" key="4">
    <source>
        <dbReference type="Google" id="ProtNLM"/>
    </source>
</evidence>
<name>A0ABX5FL40_9BACL</name>
<evidence type="ECO:0000313" key="2">
    <source>
        <dbReference type="EMBL" id="PSK07288.1"/>
    </source>
</evidence>
<reference evidence="2 3" key="1">
    <citation type="submission" date="2018-03" db="EMBL/GenBank/DDBJ databases">
        <title>Brevisbacillus phylogenomics.</title>
        <authorList>
            <person name="Dunlap C."/>
        </authorList>
    </citation>
    <scope>NUCLEOTIDE SEQUENCE [LARGE SCALE GENOMIC DNA]</scope>
    <source>
        <strain evidence="2 3">NRRL B-41110</strain>
    </source>
</reference>
<sequence length="59" mass="6914">MLAGIECQALLYMAYMVYCRGIVRVEVESLKRQFERKQATVGTRTYRKRRAQDGKTPRS</sequence>
<proteinExistence type="predicted"/>
<organism evidence="2 3">
    <name type="scientific">Brevibacillus porteri</name>
    <dbReference type="NCBI Taxonomy" id="2126350"/>
    <lineage>
        <taxon>Bacteria</taxon>
        <taxon>Bacillati</taxon>
        <taxon>Bacillota</taxon>
        <taxon>Bacilli</taxon>
        <taxon>Bacillales</taxon>
        <taxon>Paenibacillaceae</taxon>
        <taxon>Brevibacillus</taxon>
    </lineage>
</organism>
<accession>A0ABX5FL40</accession>